<evidence type="ECO:0000313" key="5">
    <source>
        <dbReference type="Proteomes" id="UP000433788"/>
    </source>
</evidence>
<dbReference type="CDD" id="cd05276">
    <property type="entry name" value="p53_inducible_oxidoreductase"/>
    <property type="match status" value="1"/>
</dbReference>
<evidence type="ECO:0000256" key="1">
    <source>
        <dbReference type="ARBA" id="ARBA00022857"/>
    </source>
</evidence>
<reference evidence="4 5" key="1">
    <citation type="submission" date="2019-11" db="EMBL/GenBank/DDBJ databases">
        <authorList>
            <person name="Zhang X.Y."/>
        </authorList>
    </citation>
    <scope>NUCLEOTIDE SEQUENCE [LARGE SCALE GENOMIC DNA]</scope>
    <source>
        <strain evidence="4 5">C176</strain>
    </source>
</reference>
<accession>A0A6N7QNA0</accession>
<evidence type="ECO:0000259" key="3">
    <source>
        <dbReference type="SMART" id="SM00829"/>
    </source>
</evidence>
<dbReference type="EMBL" id="WJPP01000001">
    <property type="protein sequence ID" value="MRH77160.1"/>
    <property type="molecule type" value="Genomic_DNA"/>
</dbReference>
<dbReference type="InterPro" id="IPR013149">
    <property type="entry name" value="ADH-like_C"/>
</dbReference>
<dbReference type="Pfam" id="PF00107">
    <property type="entry name" value="ADH_zinc_N"/>
    <property type="match status" value="1"/>
</dbReference>
<dbReference type="PANTHER" id="PTHR48106:SF8">
    <property type="entry name" value="OS02G0805600 PROTEIN"/>
    <property type="match status" value="1"/>
</dbReference>
<keyword evidence="1" id="KW-0521">NADP</keyword>
<keyword evidence="2" id="KW-0560">Oxidoreductase</keyword>
<dbReference type="GO" id="GO:0070402">
    <property type="term" value="F:NADPH binding"/>
    <property type="evidence" value="ECO:0007669"/>
    <property type="project" value="TreeGrafter"/>
</dbReference>
<keyword evidence="5" id="KW-1185">Reference proteome</keyword>
<dbReference type="GO" id="GO:0016651">
    <property type="term" value="F:oxidoreductase activity, acting on NAD(P)H"/>
    <property type="evidence" value="ECO:0007669"/>
    <property type="project" value="TreeGrafter"/>
</dbReference>
<dbReference type="Gene3D" id="3.90.180.10">
    <property type="entry name" value="Medium-chain alcohol dehydrogenases, catalytic domain"/>
    <property type="match status" value="1"/>
</dbReference>
<dbReference type="Proteomes" id="UP000433788">
    <property type="component" value="Unassembled WGS sequence"/>
</dbReference>
<evidence type="ECO:0000313" key="4">
    <source>
        <dbReference type="EMBL" id="MRH77160.1"/>
    </source>
</evidence>
<dbReference type="AlphaFoldDB" id="A0A6N7QNA0"/>
<organism evidence="4 5">
    <name type="scientific">Spiribacter salilacus</name>
    <dbReference type="NCBI Taxonomy" id="2664894"/>
    <lineage>
        <taxon>Bacteria</taxon>
        <taxon>Pseudomonadati</taxon>
        <taxon>Pseudomonadota</taxon>
        <taxon>Gammaproteobacteria</taxon>
        <taxon>Chromatiales</taxon>
        <taxon>Ectothiorhodospiraceae</taxon>
        <taxon>Spiribacter</taxon>
    </lineage>
</organism>
<proteinExistence type="predicted"/>
<dbReference type="PANTHER" id="PTHR48106">
    <property type="entry name" value="QUINONE OXIDOREDUCTASE PIG3-RELATED"/>
    <property type="match status" value="1"/>
</dbReference>
<name>A0A6N7QNA0_9GAMM</name>
<dbReference type="InterPro" id="IPR014189">
    <property type="entry name" value="Quinone_OxRdtase_PIG3"/>
</dbReference>
<dbReference type="Pfam" id="PF08240">
    <property type="entry name" value="ADH_N"/>
    <property type="match status" value="1"/>
</dbReference>
<dbReference type="NCBIfam" id="TIGR02824">
    <property type="entry name" value="quinone_pig3"/>
    <property type="match status" value="1"/>
</dbReference>
<dbReference type="Gene3D" id="3.40.50.720">
    <property type="entry name" value="NAD(P)-binding Rossmann-like Domain"/>
    <property type="match status" value="1"/>
</dbReference>
<dbReference type="InterPro" id="IPR013154">
    <property type="entry name" value="ADH-like_N"/>
</dbReference>
<dbReference type="InterPro" id="IPR011032">
    <property type="entry name" value="GroES-like_sf"/>
</dbReference>
<gene>
    <name evidence="4" type="ORF">GH984_00335</name>
</gene>
<comment type="caution">
    <text evidence="4">The sequence shown here is derived from an EMBL/GenBank/DDBJ whole genome shotgun (WGS) entry which is preliminary data.</text>
</comment>
<dbReference type="SUPFAM" id="SSF50129">
    <property type="entry name" value="GroES-like"/>
    <property type="match status" value="1"/>
</dbReference>
<sequence>MAITKNTRSKTMKVVIAPEPGGPEALQIVEMETPTPSGREVLVEVKAAGVNRPDVMQRMGGYPPPPGASDVLGLEIAGEVIAVGSEASRFAVGDRVFGLVASGGYAEYAVIDERNALLAPAGVDWTAVGGIPETYFTVWTNMIQRGQLTKGEWVLIHGGSSGIGTTAIQIAKARGARVAITAGSAEKCQKCLDLGADVAINYKEEDFVEALTKATDGHGFDLCLDMVGGEYVNRNLAAAAPGGRLVQIALQAGPEATINVWQIMAKKLWFTGSTLRARSVEEKAEIANELEQELMPLWENGQCLPVIDSVYPFEEVVDAHRRMDAPHIGKVILSFEGDR</sequence>
<dbReference type="InterPro" id="IPR036291">
    <property type="entry name" value="NAD(P)-bd_dom_sf"/>
</dbReference>
<dbReference type="SUPFAM" id="SSF51735">
    <property type="entry name" value="NAD(P)-binding Rossmann-fold domains"/>
    <property type="match status" value="1"/>
</dbReference>
<evidence type="ECO:0000256" key="2">
    <source>
        <dbReference type="ARBA" id="ARBA00023002"/>
    </source>
</evidence>
<dbReference type="InterPro" id="IPR020843">
    <property type="entry name" value="ER"/>
</dbReference>
<protein>
    <submittedName>
        <fullName evidence="4">Zinc-binding dehydrogenase</fullName>
    </submittedName>
</protein>
<dbReference type="SMART" id="SM00829">
    <property type="entry name" value="PKS_ER"/>
    <property type="match status" value="1"/>
</dbReference>
<feature type="domain" description="Enoyl reductase (ER)" evidence="3">
    <location>
        <begin position="21"/>
        <end position="333"/>
    </location>
</feature>